<gene>
    <name evidence="16" type="ORF">TBRA_LOCUS15165</name>
</gene>
<feature type="domain" description="TGF-beta family profile" evidence="15">
    <location>
        <begin position="273"/>
        <end position="400"/>
    </location>
</feature>
<dbReference type="PROSITE" id="PS51362">
    <property type="entry name" value="TGF_BETA_2"/>
    <property type="match status" value="1"/>
</dbReference>
<dbReference type="InterPro" id="IPR018499">
    <property type="entry name" value="Tetraspanin/Peripherin"/>
</dbReference>
<dbReference type="PROSITE" id="PS00250">
    <property type="entry name" value="TGF_BETA_1"/>
    <property type="match status" value="1"/>
</dbReference>
<dbReference type="PANTHER" id="PTHR11848:SF310">
    <property type="entry name" value="PROTEIN 60A-RELATED"/>
    <property type="match status" value="1"/>
</dbReference>
<dbReference type="PANTHER" id="PTHR11848">
    <property type="entry name" value="TGF-BETA FAMILY"/>
    <property type="match status" value="1"/>
</dbReference>
<keyword evidence="8" id="KW-0339">Growth factor</keyword>
<dbReference type="SMART" id="SM00204">
    <property type="entry name" value="TGFB"/>
    <property type="match status" value="1"/>
</dbReference>
<keyword evidence="6 14" id="KW-0732">Signal</keyword>
<dbReference type="InterPro" id="IPR001839">
    <property type="entry name" value="TGF-b_C"/>
</dbReference>
<dbReference type="InterPro" id="IPR015615">
    <property type="entry name" value="TGF-beta-rel"/>
</dbReference>
<keyword evidence="10" id="KW-1015">Disulfide bond</keyword>
<evidence type="ECO:0000256" key="5">
    <source>
        <dbReference type="ARBA" id="ARBA00022692"/>
    </source>
</evidence>
<dbReference type="Pfam" id="PF00688">
    <property type="entry name" value="TGFb_propeptide"/>
    <property type="match status" value="1"/>
</dbReference>
<comment type="subcellular location">
    <subcellularLocation>
        <location evidence="1">Membrane</location>
        <topology evidence="1">Multi-pass membrane protein</topology>
    </subcellularLocation>
    <subcellularLocation>
        <location evidence="2">Secreted</location>
    </subcellularLocation>
</comment>
<accession>A0A6H5J4T8</accession>
<name>A0A6H5J4T8_9HYME</name>
<feature type="chain" id="PRO_5026153611" description="TGF-beta family profile domain-containing protein" evidence="14">
    <location>
        <begin position="29"/>
        <end position="610"/>
    </location>
</feature>
<evidence type="ECO:0000259" key="15">
    <source>
        <dbReference type="PROSITE" id="PS51362"/>
    </source>
</evidence>
<dbReference type="SUPFAM" id="SSF57501">
    <property type="entry name" value="Cystine-knot cytokines"/>
    <property type="match status" value="1"/>
</dbReference>
<reference evidence="16 17" key="1">
    <citation type="submission" date="2020-02" db="EMBL/GenBank/DDBJ databases">
        <authorList>
            <person name="Ferguson B K."/>
        </authorList>
    </citation>
    <scope>NUCLEOTIDE SEQUENCE [LARGE SCALE GENOMIC DNA]</scope>
</reference>
<feature type="transmembrane region" description="Helical" evidence="13">
    <location>
        <begin position="420"/>
        <end position="440"/>
    </location>
</feature>
<evidence type="ECO:0000256" key="11">
    <source>
        <dbReference type="ARBA" id="ARBA00023180"/>
    </source>
</evidence>
<evidence type="ECO:0000256" key="13">
    <source>
        <dbReference type="SAM" id="Phobius"/>
    </source>
</evidence>
<evidence type="ECO:0000256" key="3">
    <source>
        <dbReference type="ARBA" id="ARBA00006656"/>
    </source>
</evidence>
<evidence type="ECO:0000256" key="1">
    <source>
        <dbReference type="ARBA" id="ARBA00004141"/>
    </source>
</evidence>
<protein>
    <recommendedName>
        <fullName evidence="15">TGF-beta family profile domain-containing protein</fullName>
    </recommendedName>
</protein>
<dbReference type="PRINTS" id="PR00259">
    <property type="entry name" value="TMFOUR"/>
</dbReference>
<feature type="region of interest" description="Disordered" evidence="12">
    <location>
        <begin position="265"/>
        <end position="291"/>
    </location>
</feature>
<keyword evidence="11" id="KW-0325">Glycoprotein</keyword>
<dbReference type="GO" id="GO:0005615">
    <property type="term" value="C:extracellular space"/>
    <property type="evidence" value="ECO:0007669"/>
    <property type="project" value="TreeGrafter"/>
</dbReference>
<dbReference type="AlphaFoldDB" id="A0A6H5J4T8"/>
<proteinExistence type="inferred from homology"/>
<dbReference type="Pfam" id="PF00335">
    <property type="entry name" value="Tetraspanin"/>
    <property type="match status" value="1"/>
</dbReference>
<evidence type="ECO:0000256" key="6">
    <source>
        <dbReference type="ARBA" id="ARBA00022729"/>
    </source>
</evidence>
<evidence type="ECO:0000256" key="4">
    <source>
        <dbReference type="ARBA" id="ARBA00022525"/>
    </source>
</evidence>
<keyword evidence="4" id="KW-0964">Secreted</keyword>
<feature type="transmembrane region" description="Helical" evidence="13">
    <location>
        <begin position="561"/>
        <end position="583"/>
    </location>
</feature>
<keyword evidence="5 13" id="KW-0812">Transmembrane</keyword>
<evidence type="ECO:0000256" key="10">
    <source>
        <dbReference type="ARBA" id="ARBA00023157"/>
    </source>
</evidence>
<organism evidence="16 17">
    <name type="scientific">Trichogramma brassicae</name>
    <dbReference type="NCBI Taxonomy" id="86971"/>
    <lineage>
        <taxon>Eukaryota</taxon>
        <taxon>Metazoa</taxon>
        <taxon>Ecdysozoa</taxon>
        <taxon>Arthropoda</taxon>
        <taxon>Hexapoda</taxon>
        <taxon>Insecta</taxon>
        <taxon>Pterygota</taxon>
        <taxon>Neoptera</taxon>
        <taxon>Endopterygota</taxon>
        <taxon>Hymenoptera</taxon>
        <taxon>Apocrita</taxon>
        <taxon>Proctotrupomorpha</taxon>
        <taxon>Chalcidoidea</taxon>
        <taxon>Trichogrammatidae</taxon>
        <taxon>Trichogramma</taxon>
    </lineage>
</organism>
<feature type="transmembrane region" description="Helical" evidence="13">
    <location>
        <begin position="446"/>
        <end position="471"/>
    </location>
</feature>
<dbReference type="Gene3D" id="2.10.90.10">
    <property type="entry name" value="Cystine-knot cytokines"/>
    <property type="match status" value="1"/>
</dbReference>
<evidence type="ECO:0000256" key="8">
    <source>
        <dbReference type="ARBA" id="ARBA00023030"/>
    </source>
</evidence>
<sequence length="610" mass="68587">MTIANGPLWCLLCIVALLLVTTIKSSFGQEEQRLSFYANDDRLDRTVEHRVVDSSPEKLAVVGDRLSILDLPEKRKTTSNDDDDDDDIEKRNSTSSARYIRGIYESIAKGTSGDLESATMSSDIIVTYARMLDDDNTKNQLHFDVSKTPTISGVVKAELRFYSDGSLLDGDRRLSIYHPEDCELPESGRWTFIDVVRIEANRRGWLTIDVSDYLDKCVNFRRELVFRLELNRSSRGDRSKLPRFASQEAFVVAYYESRSQFPQSLARSLSTDRSKRSEPPPSPWRKQRKKVTKGTCRLHRLYVRFGDLQAMLSDYVVAPDGFEAGYCAGGCHFPLSADAHTTNHAIVQTMMHVLRPARAPETCCAPASYGDVAVLIVSDDAKTHTIKRYPRMRVVAIILISVAVYGEASSLVANLPIIEGILACGVILILISILGLIGAVKHHQVLLFFYMLILFLLFLVQFSIACACLAVNAKQQEQLAEHGWNQVDENLREQVQNTFHCCGFNKTTTTDHFSELVSTTLKPNELTCEERQTTICCAGSLDQNCRCPACMEKLQSTIDYAFKLCGGIGLFFSFTEVIAAFLARRYRNQLDPEEAAARAMFPRSNNYIYE</sequence>
<dbReference type="Proteomes" id="UP000479190">
    <property type="component" value="Unassembled WGS sequence"/>
</dbReference>
<dbReference type="InterPro" id="IPR017948">
    <property type="entry name" value="TGFb_CS"/>
</dbReference>
<keyword evidence="17" id="KW-1185">Reference proteome</keyword>
<dbReference type="GO" id="GO:0005125">
    <property type="term" value="F:cytokine activity"/>
    <property type="evidence" value="ECO:0007669"/>
    <property type="project" value="TreeGrafter"/>
</dbReference>
<evidence type="ECO:0000256" key="12">
    <source>
        <dbReference type="SAM" id="MobiDB-lite"/>
    </source>
</evidence>
<evidence type="ECO:0000256" key="7">
    <source>
        <dbReference type="ARBA" id="ARBA00022989"/>
    </source>
</evidence>
<evidence type="ECO:0000313" key="17">
    <source>
        <dbReference type="Proteomes" id="UP000479190"/>
    </source>
</evidence>
<comment type="similarity">
    <text evidence="3">Belongs to the TGF-beta family.</text>
</comment>
<evidence type="ECO:0000256" key="14">
    <source>
        <dbReference type="SAM" id="SignalP"/>
    </source>
</evidence>
<feature type="signal peptide" evidence="14">
    <location>
        <begin position="1"/>
        <end position="28"/>
    </location>
</feature>
<dbReference type="Gene3D" id="2.60.120.970">
    <property type="match status" value="1"/>
</dbReference>
<keyword evidence="7 13" id="KW-1133">Transmembrane helix</keyword>
<dbReference type="GO" id="GO:0016020">
    <property type="term" value="C:membrane"/>
    <property type="evidence" value="ECO:0007669"/>
    <property type="project" value="UniProtKB-SubCell"/>
</dbReference>
<dbReference type="InterPro" id="IPR001111">
    <property type="entry name" value="TGF-b_propeptide"/>
</dbReference>
<dbReference type="OrthoDB" id="5845060at2759"/>
<dbReference type="InterPro" id="IPR029034">
    <property type="entry name" value="Cystine-knot_cytokine"/>
</dbReference>
<feature type="transmembrane region" description="Helical" evidence="13">
    <location>
        <begin position="394"/>
        <end position="413"/>
    </location>
</feature>
<evidence type="ECO:0000256" key="9">
    <source>
        <dbReference type="ARBA" id="ARBA00023136"/>
    </source>
</evidence>
<dbReference type="EMBL" id="CADCXV010001332">
    <property type="protein sequence ID" value="CAB0043577.1"/>
    <property type="molecule type" value="Genomic_DNA"/>
</dbReference>
<dbReference type="GO" id="GO:0008083">
    <property type="term" value="F:growth factor activity"/>
    <property type="evidence" value="ECO:0007669"/>
    <property type="project" value="UniProtKB-KW"/>
</dbReference>
<evidence type="ECO:0000256" key="2">
    <source>
        <dbReference type="ARBA" id="ARBA00004613"/>
    </source>
</evidence>
<evidence type="ECO:0000313" key="16">
    <source>
        <dbReference type="EMBL" id="CAB0043577.1"/>
    </source>
</evidence>
<keyword evidence="9 13" id="KW-0472">Membrane</keyword>